<reference evidence="3" key="1">
    <citation type="submission" date="2023-01" db="EMBL/GenBank/DDBJ databases">
        <title>The chitinases involved in constricting ring structure development in the nematode-trapping fungus Drechslerella dactyloides.</title>
        <authorList>
            <person name="Wang R."/>
            <person name="Zhang L."/>
            <person name="Tang P."/>
            <person name="Li S."/>
            <person name="Liang L."/>
        </authorList>
    </citation>
    <scope>NUCLEOTIDE SEQUENCE</scope>
    <source>
        <strain evidence="3">YMF1.00031</strain>
    </source>
</reference>
<gene>
    <name evidence="3" type="ORF">Dda_1107</name>
</gene>
<dbReference type="Proteomes" id="UP001221413">
    <property type="component" value="Unassembled WGS sequence"/>
</dbReference>
<accession>A0AAD6NPH4</accession>
<proteinExistence type="predicted"/>
<evidence type="ECO:0000259" key="2">
    <source>
        <dbReference type="Pfam" id="PF09994"/>
    </source>
</evidence>
<dbReference type="PANTHER" id="PTHR33840">
    <property type="match status" value="1"/>
</dbReference>
<evidence type="ECO:0000313" key="4">
    <source>
        <dbReference type="Proteomes" id="UP001221413"/>
    </source>
</evidence>
<dbReference type="Pfam" id="PF09994">
    <property type="entry name" value="T6SS_Tle1-like_cat"/>
    <property type="match status" value="1"/>
</dbReference>
<feature type="domain" description="T6SS Phospholipase effector Tle1-like catalytic" evidence="2">
    <location>
        <begin position="23"/>
        <end position="306"/>
    </location>
</feature>
<comment type="caution">
    <text evidence="3">The sequence shown here is derived from an EMBL/GenBank/DDBJ whole genome shotgun (WGS) entry which is preliminary data.</text>
</comment>
<dbReference type="AlphaFoldDB" id="A0AAD6NPH4"/>
<dbReference type="InterPro" id="IPR018712">
    <property type="entry name" value="Tle1-like_cat"/>
</dbReference>
<dbReference type="PANTHER" id="PTHR33840:SF1">
    <property type="entry name" value="TLE1 PHOSPHOLIPASE DOMAIN-CONTAINING PROTEIN"/>
    <property type="match status" value="1"/>
</dbReference>
<dbReference type="EMBL" id="JAQGDS010000001">
    <property type="protein sequence ID" value="KAJ6264953.1"/>
    <property type="molecule type" value="Genomic_DNA"/>
</dbReference>
<protein>
    <recommendedName>
        <fullName evidence="2">T6SS Phospholipase effector Tle1-like catalytic domain-containing protein</fullName>
    </recommendedName>
</protein>
<evidence type="ECO:0000313" key="3">
    <source>
        <dbReference type="EMBL" id="KAJ6264953.1"/>
    </source>
</evidence>
<evidence type="ECO:0000256" key="1">
    <source>
        <dbReference type="SAM" id="MobiDB-lite"/>
    </source>
</evidence>
<sequence>MGEEDSAMTVSVAAIPKINEIKKRLIVCCDGTWFAADKGTINMPSNVARIGRLIAGEGHEIAMNAKGEQERVKVPQIVYYQSGVGAGDLSFVDKRLQGATGSSLDNNVCTAYNFLCNNYHEGDEIFLFGFSRGAYTARALAGLILGAGILPPGEMVMFPQMYQAYKKRGSGVDFSKSSWWKDNQDKIHYHGVTIKFVGVWDTVGALGIPDSVFSKITNWNQEYQFYDTQLHSRIEKAAHALALDEYRGPFSPTLWYHKRHGNHGWAAHLTQCWFPGFHAHVGGGTITGADEESSIDDICLAWMVDQVGTLLEWNHREVERFVTHCKAQQQSWGEGNLEDSASVAYTLPGMGGWLARTPGQYNHEKSQDEKKHPDSDTPEYWYTNEFIHPSVRYRMGMMNSCKPKDLGVKKGVLWNTPNKAYKPWSLKKFEVSQCEKKEDDYWYWRMKDEKKGDVIIREWQIAPSWAETSPSVGLERRLVPKEIMKELDEGNNYGETAPLH</sequence>
<keyword evidence="4" id="KW-1185">Reference proteome</keyword>
<feature type="region of interest" description="Disordered" evidence="1">
    <location>
        <begin position="358"/>
        <end position="377"/>
    </location>
</feature>
<organism evidence="3 4">
    <name type="scientific">Drechslerella dactyloides</name>
    <name type="common">Nematode-trapping fungus</name>
    <name type="synonym">Arthrobotrys dactyloides</name>
    <dbReference type="NCBI Taxonomy" id="74499"/>
    <lineage>
        <taxon>Eukaryota</taxon>
        <taxon>Fungi</taxon>
        <taxon>Dikarya</taxon>
        <taxon>Ascomycota</taxon>
        <taxon>Pezizomycotina</taxon>
        <taxon>Orbiliomycetes</taxon>
        <taxon>Orbiliales</taxon>
        <taxon>Orbiliaceae</taxon>
        <taxon>Drechslerella</taxon>
    </lineage>
</organism>
<feature type="compositionally biased region" description="Basic and acidic residues" evidence="1">
    <location>
        <begin position="362"/>
        <end position="375"/>
    </location>
</feature>
<name>A0AAD6NPH4_DREDA</name>